<evidence type="ECO:0000256" key="6">
    <source>
        <dbReference type="ARBA" id="ARBA00023163"/>
    </source>
</evidence>
<dbReference type="Pfam" id="PF01475">
    <property type="entry name" value="FUR"/>
    <property type="match status" value="1"/>
</dbReference>
<feature type="binding site" evidence="7">
    <location>
        <position position="95"/>
    </location>
    <ligand>
        <name>Zn(2+)</name>
        <dbReference type="ChEBI" id="CHEBI:29105"/>
    </ligand>
</feature>
<dbReference type="RefSeq" id="WP_072915269.1">
    <property type="nucleotide sequence ID" value="NZ_FRAR01000019.1"/>
</dbReference>
<feature type="binding site" evidence="7">
    <location>
        <position position="135"/>
    </location>
    <ligand>
        <name>Zn(2+)</name>
        <dbReference type="ChEBI" id="CHEBI:29105"/>
    </ligand>
</feature>
<keyword evidence="5" id="KW-0238">DNA-binding</keyword>
<evidence type="ECO:0000313" key="9">
    <source>
        <dbReference type="Proteomes" id="UP000183997"/>
    </source>
</evidence>
<dbReference type="CDD" id="cd07153">
    <property type="entry name" value="Fur_like"/>
    <property type="match status" value="1"/>
</dbReference>
<evidence type="ECO:0000313" key="8">
    <source>
        <dbReference type="EMBL" id="SHK66295.1"/>
    </source>
</evidence>
<organism evidence="8 9">
    <name type="scientific">Desulforamulus aeronauticus DSM 10349</name>
    <dbReference type="NCBI Taxonomy" id="1121421"/>
    <lineage>
        <taxon>Bacteria</taxon>
        <taxon>Bacillati</taxon>
        <taxon>Bacillota</taxon>
        <taxon>Clostridia</taxon>
        <taxon>Eubacteriales</taxon>
        <taxon>Peptococcaceae</taxon>
        <taxon>Desulforamulus</taxon>
    </lineage>
</organism>
<dbReference type="InterPro" id="IPR036388">
    <property type="entry name" value="WH-like_DNA-bd_sf"/>
</dbReference>
<dbReference type="Gene3D" id="1.10.10.10">
    <property type="entry name" value="Winged helix-like DNA-binding domain superfamily/Winged helix DNA-binding domain"/>
    <property type="match status" value="1"/>
</dbReference>
<dbReference type="Gene3D" id="3.30.1490.190">
    <property type="match status" value="1"/>
</dbReference>
<keyword evidence="3 7" id="KW-0862">Zinc</keyword>
<dbReference type="GO" id="GO:0003700">
    <property type="term" value="F:DNA-binding transcription factor activity"/>
    <property type="evidence" value="ECO:0007669"/>
    <property type="project" value="InterPro"/>
</dbReference>
<keyword evidence="4" id="KW-0805">Transcription regulation</keyword>
<dbReference type="STRING" id="1121421.SAMN02745123_02682"/>
<sequence length="148" mass="17298">MKPSFEELKEKLKQRNIHLSYQRLRVLEYLVQNRCHPTVEQIFSDLQKSISTLSKTTVYNILKILVEAGVVRVITIEDYETRYDIEVENHGHFKCKSCGTIYDFNINFDLLNSADLKNFKISDKNVYFKGICPRCLSNINETNEVKGD</sequence>
<protein>
    <submittedName>
        <fullName evidence="8">Fur family transcriptional regulator, peroxide stress response regulator</fullName>
    </submittedName>
</protein>
<name>A0A1M6UAK8_9FIRM</name>
<accession>A0A1M6UAK8</accession>
<dbReference type="SUPFAM" id="SSF46785">
    <property type="entry name" value="Winged helix' DNA-binding domain"/>
    <property type="match status" value="1"/>
</dbReference>
<dbReference type="PANTHER" id="PTHR33202:SF8">
    <property type="entry name" value="PEROXIDE-RESPONSIVE REPRESSOR PERR"/>
    <property type="match status" value="1"/>
</dbReference>
<dbReference type="InterPro" id="IPR036390">
    <property type="entry name" value="WH_DNA-bd_sf"/>
</dbReference>
<keyword evidence="2" id="KW-0678">Repressor</keyword>
<dbReference type="AlphaFoldDB" id="A0A1M6UAK8"/>
<keyword evidence="7" id="KW-0479">Metal-binding</keyword>
<keyword evidence="9" id="KW-1185">Reference proteome</keyword>
<evidence type="ECO:0000256" key="1">
    <source>
        <dbReference type="ARBA" id="ARBA00007957"/>
    </source>
</evidence>
<comment type="similarity">
    <text evidence="1">Belongs to the Fur family.</text>
</comment>
<feature type="binding site" evidence="7">
    <location>
        <position position="132"/>
    </location>
    <ligand>
        <name>Zn(2+)</name>
        <dbReference type="ChEBI" id="CHEBI:29105"/>
    </ligand>
</feature>
<proteinExistence type="inferred from homology"/>
<keyword evidence="6" id="KW-0804">Transcription</keyword>
<dbReference type="EMBL" id="FRAR01000019">
    <property type="protein sequence ID" value="SHK66295.1"/>
    <property type="molecule type" value="Genomic_DNA"/>
</dbReference>
<dbReference type="GO" id="GO:1900376">
    <property type="term" value="P:regulation of secondary metabolite biosynthetic process"/>
    <property type="evidence" value="ECO:0007669"/>
    <property type="project" value="TreeGrafter"/>
</dbReference>
<evidence type="ECO:0000256" key="2">
    <source>
        <dbReference type="ARBA" id="ARBA00022491"/>
    </source>
</evidence>
<dbReference type="GO" id="GO:0008270">
    <property type="term" value="F:zinc ion binding"/>
    <property type="evidence" value="ECO:0007669"/>
    <property type="project" value="TreeGrafter"/>
</dbReference>
<dbReference type="InterPro" id="IPR002481">
    <property type="entry name" value="FUR"/>
</dbReference>
<comment type="cofactor">
    <cofactor evidence="7">
        <name>Zn(2+)</name>
        <dbReference type="ChEBI" id="CHEBI:29105"/>
    </cofactor>
    <text evidence="7">Binds 1 zinc ion per subunit.</text>
</comment>
<reference evidence="9" key="1">
    <citation type="submission" date="2016-11" db="EMBL/GenBank/DDBJ databases">
        <authorList>
            <person name="Varghese N."/>
            <person name="Submissions S."/>
        </authorList>
    </citation>
    <scope>NUCLEOTIDE SEQUENCE [LARGE SCALE GENOMIC DNA]</scope>
    <source>
        <strain evidence="9">DSM 10349</strain>
    </source>
</reference>
<gene>
    <name evidence="8" type="ORF">SAMN02745123_02682</name>
</gene>
<dbReference type="OrthoDB" id="8659436at2"/>
<evidence type="ECO:0000256" key="4">
    <source>
        <dbReference type="ARBA" id="ARBA00023015"/>
    </source>
</evidence>
<evidence type="ECO:0000256" key="3">
    <source>
        <dbReference type="ARBA" id="ARBA00022833"/>
    </source>
</evidence>
<dbReference type="PANTHER" id="PTHR33202">
    <property type="entry name" value="ZINC UPTAKE REGULATION PROTEIN"/>
    <property type="match status" value="1"/>
</dbReference>
<dbReference type="Proteomes" id="UP000183997">
    <property type="component" value="Unassembled WGS sequence"/>
</dbReference>
<evidence type="ECO:0000256" key="7">
    <source>
        <dbReference type="PIRSR" id="PIRSR602481-1"/>
    </source>
</evidence>
<dbReference type="InterPro" id="IPR043135">
    <property type="entry name" value="Fur_C"/>
</dbReference>
<feature type="binding site" evidence="7">
    <location>
        <position position="98"/>
    </location>
    <ligand>
        <name>Zn(2+)</name>
        <dbReference type="ChEBI" id="CHEBI:29105"/>
    </ligand>
</feature>
<dbReference type="GO" id="GO:0000976">
    <property type="term" value="F:transcription cis-regulatory region binding"/>
    <property type="evidence" value="ECO:0007669"/>
    <property type="project" value="TreeGrafter"/>
</dbReference>
<dbReference type="GO" id="GO:0045892">
    <property type="term" value="P:negative regulation of DNA-templated transcription"/>
    <property type="evidence" value="ECO:0007669"/>
    <property type="project" value="TreeGrafter"/>
</dbReference>
<evidence type="ECO:0000256" key="5">
    <source>
        <dbReference type="ARBA" id="ARBA00023125"/>
    </source>
</evidence>